<reference evidence="1 2" key="1">
    <citation type="submission" date="2021-03" db="EMBL/GenBank/DDBJ databases">
        <authorList>
            <person name="D'Agostino P."/>
            <person name="Huntemann M."/>
            <person name="Clum A."/>
            <person name="Spunde A."/>
            <person name="Palaniappan K."/>
            <person name="Ritter S."/>
            <person name="Mikhailova N."/>
            <person name="Chen I.-M."/>
            <person name="Stamatis D."/>
            <person name="Reddy T."/>
            <person name="O'Malley R."/>
            <person name="Daum C."/>
            <person name="Shapiro N."/>
            <person name="Ivanova N."/>
            <person name="Kyrpides N."/>
            <person name="Woyke T."/>
        </authorList>
    </citation>
    <scope>NUCLEOTIDE SEQUENCE [LARGE SCALE GENOMIC DNA]</scope>
    <source>
        <strain evidence="1 2">WS4403</strain>
    </source>
</reference>
<proteinExistence type="predicted"/>
<protein>
    <submittedName>
        <fullName evidence="1">Uncharacterized protein</fullName>
    </submittedName>
</protein>
<comment type="caution">
    <text evidence="1">The sequence shown here is derived from an EMBL/GenBank/DDBJ whole genome shotgun (WGS) entry which is preliminary data.</text>
</comment>
<accession>A0ABS4P931</accession>
<dbReference type="EMBL" id="JAGGMQ010000001">
    <property type="protein sequence ID" value="MBP2169159.1"/>
    <property type="molecule type" value="Genomic_DNA"/>
</dbReference>
<sequence>MAFLALNVSHKKTRHGGFFLINKTAVVLLSFAAWDAETLVEAVNTATASNVTLLTGVERVTFATNVQVQIATDSRADCDFVTARTFSSNFSIFRVNTFFHGKTSVKAASLSRARKIPAPAPHED</sequence>
<dbReference type="Proteomes" id="UP001195624">
    <property type="component" value="Unassembled WGS sequence"/>
</dbReference>
<name>A0ABS4P931_9GAMM</name>
<evidence type="ECO:0000313" key="2">
    <source>
        <dbReference type="Proteomes" id="UP001195624"/>
    </source>
</evidence>
<reference evidence="2" key="2">
    <citation type="submission" date="2023-07" db="EMBL/GenBank/DDBJ databases">
        <title>Genome mining of underrepresented organisms for secondary metabolites.</title>
        <authorList>
            <person name="D'Agostino P.M."/>
        </authorList>
    </citation>
    <scope>NUCLEOTIDE SEQUENCE [LARGE SCALE GENOMIC DNA]</scope>
    <source>
        <strain evidence="2">WS4403</strain>
    </source>
</reference>
<organism evidence="1 2">
    <name type="scientific">Winslowiella toletana</name>
    <dbReference type="NCBI Taxonomy" id="92490"/>
    <lineage>
        <taxon>Bacteria</taxon>
        <taxon>Pseudomonadati</taxon>
        <taxon>Pseudomonadota</taxon>
        <taxon>Gammaproteobacteria</taxon>
        <taxon>Enterobacterales</taxon>
        <taxon>Erwiniaceae</taxon>
        <taxon>Winslowiella</taxon>
    </lineage>
</organism>
<evidence type="ECO:0000313" key="1">
    <source>
        <dbReference type="EMBL" id="MBP2169159.1"/>
    </source>
</evidence>
<keyword evidence="2" id="KW-1185">Reference proteome</keyword>
<gene>
    <name evidence="1" type="ORF">J2125_002351</name>
</gene>